<keyword evidence="1" id="KW-0472">Membrane</keyword>
<accession>A0A9W7LFU3</accession>
<protein>
    <submittedName>
        <fullName evidence="2">Uncharacterized protein</fullName>
    </submittedName>
</protein>
<dbReference type="EMBL" id="BRYA01000440">
    <property type="protein sequence ID" value="GMI48879.1"/>
    <property type="molecule type" value="Genomic_DNA"/>
</dbReference>
<name>A0A9W7LFU3_9STRA</name>
<keyword evidence="3" id="KW-1185">Reference proteome</keyword>
<feature type="transmembrane region" description="Helical" evidence="1">
    <location>
        <begin position="12"/>
        <end position="30"/>
    </location>
</feature>
<sequence>MAISKEEQDTVQVIATVTSLMSICGSVAIITTLLRRKKLSGLQRLNTTDRLVLVMSSLDIVASCFFGLGELPYVAGSSDGGFCQFQDS</sequence>
<organism evidence="2 3">
    <name type="scientific">Triparma columacea</name>
    <dbReference type="NCBI Taxonomy" id="722753"/>
    <lineage>
        <taxon>Eukaryota</taxon>
        <taxon>Sar</taxon>
        <taxon>Stramenopiles</taxon>
        <taxon>Ochrophyta</taxon>
        <taxon>Bolidophyceae</taxon>
        <taxon>Parmales</taxon>
        <taxon>Triparmaceae</taxon>
        <taxon>Triparma</taxon>
    </lineage>
</organism>
<dbReference type="AlphaFoldDB" id="A0A9W7LFU3"/>
<proteinExistence type="predicted"/>
<keyword evidence="1" id="KW-1133">Transmembrane helix</keyword>
<dbReference type="Proteomes" id="UP001165065">
    <property type="component" value="Unassembled WGS sequence"/>
</dbReference>
<gene>
    <name evidence="2" type="ORF">TrCOL_g7282</name>
</gene>
<evidence type="ECO:0000313" key="3">
    <source>
        <dbReference type="Proteomes" id="UP001165065"/>
    </source>
</evidence>
<comment type="caution">
    <text evidence="2">The sequence shown here is derived from an EMBL/GenBank/DDBJ whole genome shotgun (WGS) entry which is preliminary data.</text>
</comment>
<feature type="transmembrane region" description="Helical" evidence="1">
    <location>
        <begin position="51"/>
        <end position="69"/>
    </location>
</feature>
<evidence type="ECO:0000256" key="1">
    <source>
        <dbReference type="SAM" id="Phobius"/>
    </source>
</evidence>
<reference evidence="3" key="1">
    <citation type="journal article" date="2023" name="Commun. Biol.">
        <title>Genome analysis of Parmales, the sister group of diatoms, reveals the evolutionary specialization of diatoms from phago-mixotrophs to photoautotrophs.</title>
        <authorList>
            <person name="Ban H."/>
            <person name="Sato S."/>
            <person name="Yoshikawa S."/>
            <person name="Yamada K."/>
            <person name="Nakamura Y."/>
            <person name="Ichinomiya M."/>
            <person name="Sato N."/>
            <person name="Blanc-Mathieu R."/>
            <person name="Endo H."/>
            <person name="Kuwata A."/>
            <person name="Ogata H."/>
        </authorList>
    </citation>
    <scope>NUCLEOTIDE SEQUENCE [LARGE SCALE GENOMIC DNA]</scope>
</reference>
<evidence type="ECO:0000313" key="2">
    <source>
        <dbReference type="EMBL" id="GMI48879.1"/>
    </source>
</evidence>
<keyword evidence="1" id="KW-0812">Transmembrane</keyword>